<dbReference type="SUPFAM" id="SSF53850">
    <property type="entry name" value="Periplasmic binding protein-like II"/>
    <property type="match status" value="1"/>
</dbReference>
<dbReference type="PRINTS" id="PR00909">
    <property type="entry name" value="SPERMDNBNDNG"/>
</dbReference>
<dbReference type="InterPro" id="IPR001188">
    <property type="entry name" value="Sperm_putr-bd"/>
</dbReference>
<comment type="subcellular location">
    <subcellularLocation>
        <location evidence="1">Periplasm</location>
    </subcellularLocation>
</comment>
<dbReference type="InterPro" id="IPR006059">
    <property type="entry name" value="SBP"/>
</dbReference>
<accession>A0A512NNY8</accession>
<dbReference type="PANTHER" id="PTHR30222:SF17">
    <property type="entry name" value="SPERMIDINE_PUTRESCINE-BINDING PERIPLASMIC PROTEIN"/>
    <property type="match status" value="1"/>
</dbReference>
<organism evidence="6 7">
    <name type="scientific">Reyranella soli</name>
    <dbReference type="NCBI Taxonomy" id="1230389"/>
    <lineage>
        <taxon>Bacteria</taxon>
        <taxon>Pseudomonadati</taxon>
        <taxon>Pseudomonadota</taxon>
        <taxon>Alphaproteobacteria</taxon>
        <taxon>Hyphomicrobiales</taxon>
        <taxon>Reyranellaceae</taxon>
        <taxon>Reyranella</taxon>
    </lineage>
</organism>
<evidence type="ECO:0000256" key="2">
    <source>
        <dbReference type="ARBA" id="ARBA00022448"/>
    </source>
</evidence>
<dbReference type="EMBL" id="BKAJ01000174">
    <property type="protein sequence ID" value="GEP60654.1"/>
    <property type="molecule type" value="Genomic_DNA"/>
</dbReference>
<evidence type="ECO:0000256" key="4">
    <source>
        <dbReference type="ARBA" id="ARBA00022764"/>
    </source>
</evidence>
<reference evidence="6 7" key="1">
    <citation type="submission" date="2019-07" db="EMBL/GenBank/DDBJ databases">
        <title>Whole genome shotgun sequence of Reyranella soli NBRC 108950.</title>
        <authorList>
            <person name="Hosoyama A."/>
            <person name="Uohara A."/>
            <person name="Ohji S."/>
            <person name="Ichikawa N."/>
        </authorList>
    </citation>
    <scope>NUCLEOTIDE SEQUENCE [LARGE SCALE GENOMIC DNA]</scope>
    <source>
        <strain evidence="6 7">NBRC 108950</strain>
    </source>
</reference>
<feature type="region of interest" description="Disordered" evidence="5">
    <location>
        <begin position="1"/>
        <end position="20"/>
    </location>
</feature>
<evidence type="ECO:0000313" key="7">
    <source>
        <dbReference type="Proteomes" id="UP000321058"/>
    </source>
</evidence>
<dbReference type="PANTHER" id="PTHR30222">
    <property type="entry name" value="SPERMIDINE/PUTRESCINE-BINDING PERIPLASMIC PROTEIN"/>
    <property type="match status" value="1"/>
</dbReference>
<dbReference type="GO" id="GO:0042597">
    <property type="term" value="C:periplasmic space"/>
    <property type="evidence" value="ECO:0007669"/>
    <property type="project" value="UniProtKB-SubCell"/>
</dbReference>
<evidence type="ECO:0000256" key="3">
    <source>
        <dbReference type="ARBA" id="ARBA00022729"/>
    </source>
</evidence>
<keyword evidence="4" id="KW-0574">Periplasm</keyword>
<keyword evidence="7" id="KW-1185">Reference proteome</keyword>
<dbReference type="InterPro" id="IPR006311">
    <property type="entry name" value="TAT_signal"/>
</dbReference>
<evidence type="ECO:0000256" key="1">
    <source>
        <dbReference type="ARBA" id="ARBA00004418"/>
    </source>
</evidence>
<dbReference type="PROSITE" id="PS51318">
    <property type="entry name" value="TAT"/>
    <property type="match status" value="1"/>
</dbReference>
<name>A0A512NNY8_9HYPH</name>
<dbReference type="AlphaFoldDB" id="A0A512NNY8"/>
<sequence>MTGRKGKGSTASSTPSGSKATRRRFLGAAAAGGVSAWSGLTIFSRSAHAAGRMRVLCWPGYEEKPVIEEFEQKNDCKVEFKTYIGGEQMLQFYAQSPKGTFDAIISDAEYVQKLTAQKAIDPLKASDFPNLADYHPKYRDFPPLRAPDNKIWAVPTRFSFYGLSYNTKYMSEEEAKTWNSLFLPKYKGKVALFDWYLPNMSNASLAVKPNNQTPYDISDADLAKVKEWLFKLRPQIGVFSEQNQGLVNALINEDAWVTPTGDMEITLIGAGHKNFASTVPDEGSIRWSEAAAVAADSKNKELALKWVEYMSGARVQSELVYTKGFKARAPNMKVTEFWNEEQTKLMSYVPDPKHPGQMLVETLIDKSVPRGLPVKQPDKAWIAIYNEFKTSKG</sequence>
<protein>
    <submittedName>
        <fullName evidence="6">ABC transporter substrate-binding protein</fullName>
    </submittedName>
</protein>
<proteinExistence type="predicted"/>
<evidence type="ECO:0000313" key="6">
    <source>
        <dbReference type="EMBL" id="GEP60654.1"/>
    </source>
</evidence>
<dbReference type="Gene3D" id="3.40.190.10">
    <property type="entry name" value="Periplasmic binding protein-like II"/>
    <property type="match status" value="2"/>
</dbReference>
<comment type="caution">
    <text evidence="6">The sequence shown here is derived from an EMBL/GenBank/DDBJ whole genome shotgun (WGS) entry which is preliminary data.</text>
</comment>
<dbReference type="Pfam" id="PF13416">
    <property type="entry name" value="SBP_bac_8"/>
    <property type="match status" value="1"/>
</dbReference>
<dbReference type="GO" id="GO:0019808">
    <property type="term" value="F:polyamine binding"/>
    <property type="evidence" value="ECO:0007669"/>
    <property type="project" value="InterPro"/>
</dbReference>
<dbReference type="RefSeq" id="WP_170303698.1">
    <property type="nucleotide sequence ID" value="NZ_BKAJ01000174.1"/>
</dbReference>
<evidence type="ECO:0000256" key="5">
    <source>
        <dbReference type="SAM" id="MobiDB-lite"/>
    </source>
</evidence>
<gene>
    <name evidence="6" type="ORF">RSO01_78200</name>
</gene>
<feature type="compositionally biased region" description="Polar residues" evidence="5">
    <location>
        <begin position="9"/>
        <end position="19"/>
    </location>
</feature>
<keyword evidence="2" id="KW-0813">Transport</keyword>
<keyword evidence="3" id="KW-0732">Signal</keyword>
<dbReference type="GO" id="GO:0015846">
    <property type="term" value="P:polyamine transport"/>
    <property type="evidence" value="ECO:0007669"/>
    <property type="project" value="InterPro"/>
</dbReference>
<dbReference type="Proteomes" id="UP000321058">
    <property type="component" value="Unassembled WGS sequence"/>
</dbReference>